<dbReference type="InterPro" id="IPR019888">
    <property type="entry name" value="Tscrpt_reg_AsnC-like"/>
</dbReference>
<dbReference type="GO" id="GO:0005829">
    <property type="term" value="C:cytosol"/>
    <property type="evidence" value="ECO:0007669"/>
    <property type="project" value="TreeGrafter"/>
</dbReference>
<evidence type="ECO:0000256" key="1">
    <source>
        <dbReference type="ARBA" id="ARBA00023015"/>
    </source>
</evidence>
<dbReference type="EMBL" id="JAGYPE010000002">
    <property type="protein sequence ID" value="MBS4182838.1"/>
    <property type="molecule type" value="Genomic_DNA"/>
</dbReference>
<accession>A0A942T054</accession>
<dbReference type="Gene3D" id="3.30.70.920">
    <property type="match status" value="2"/>
</dbReference>
<evidence type="ECO:0000256" key="3">
    <source>
        <dbReference type="ARBA" id="ARBA00023163"/>
    </source>
</evidence>
<dbReference type="PANTHER" id="PTHR30154:SF34">
    <property type="entry name" value="TRANSCRIPTIONAL REGULATOR AZLB"/>
    <property type="match status" value="1"/>
</dbReference>
<dbReference type="Pfam" id="PF13404">
    <property type="entry name" value="HTH_AsnC-type"/>
    <property type="match status" value="1"/>
</dbReference>
<feature type="region of interest" description="Disordered" evidence="4">
    <location>
        <begin position="319"/>
        <end position="341"/>
    </location>
</feature>
<dbReference type="PANTHER" id="PTHR30154">
    <property type="entry name" value="LEUCINE-RESPONSIVE REGULATORY PROTEIN"/>
    <property type="match status" value="1"/>
</dbReference>
<feature type="domain" description="Transcription regulator AsnC/Lrp ligand binding" evidence="5">
    <location>
        <begin position="68"/>
        <end position="136"/>
    </location>
</feature>
<evidence type="ECO:0000259" key="6">
    <source>
        <dbReference type="Pfam" id="PF13404"/>
    </source>
</evidence>
<feature type="domain" description="HTH asnC-type" evidence="6">
    <location>
        <begin position="11"/>
        <end position="47"/>
    </location>
</feature>
<dbReference type="InterPro" id="IPR011008">
    <property type="entry name" value="Dimeric_a/b-barrel"/>
</dbReference>
<comment type="caution">
    <text evidence="7">The sequence shown here is derived from an EMBL/GenBank/DDBJ whole genome shotgun (WGS) entry which is preliminary data.</text>
</comment>
<dbReference type="GO" id="GO:0043565">
    <property type="term" value="F:sequence-specific DNA binding"/>
    <property type="evidence" value="ECO:0007669"/>
    <property type="project" value="InterPro"/>
</dbReference>
<proteinExistence type="predicted"/>
<keyword evidence="1" id="KW-0805">Transcription regulation</keyword>
<dbReference type="Pfam" id="PF01037">
    <property type="entry name" value="AsnC_trans_reg"/>
    <property type="match status" value="1"/>
</dbReference>
<protein>
    <submittedName>
        <fullName evidence="7">Lrp/AsnC family transcriptional regulator</fullName>
    </submittedName>
</protein>
<dbReference type="InterPro" id="IPR036388">
    <property type="entry name" value="WH-like_DNA-bd_sf"/>
</dbReference>
<keyword evidence="3" id="KW-0804">Transcription</keyword>
<dbReference type="SMART" id="SM00344">
    <property type="entry name" value="HTH_ASNC"/>
    <property type="match status" value="1"/>
</dbReference>
<evidence type="ECO:0000259" key="5">
    <source>
        <dbReference type="Pfam" id="PF01037"/>
    </source>
</evidence>
<dbReference type="GO" id="GO:0043200">
    <property type="term" value="P:response to amino acid"/>
    <property type="evidence" value="ECO:0007669"/>
    <property type="project" value="TreeGrafter"/>
</dbReference>
<dbReference type="AlphaFoldDB" id="A0A942T054"/>
<keyword evidence="2" id="KW-0238">DNA-binding</keyword>
<dbReference type="InterPro" id="IPR000485">
    <property type="entry name" value="AsnC-type_HTH_dom"/>
</dbReference>
<evidence type="ECO:0000313" key="7">
    <source>
        <dbReference type="EMBL" id="MBS4182838.1"/>
    </source>
</evidence>
<evidence type="ECO:0000256" key="2">
    <source>
        <dbReference type="ARBA" id="ARBA00023125"/>
    </source>
</evidence>
<dbReference type="SUPFAM" id="SSF54909">
    <property type="entry name" value="Dimeric alpha+beta barrel"/>
    <property type="match status" value="2"/>
</dbReference>
<gene>
    <name evidence="7" type="ORF">KHB02_15700</name>
</gene>
<organism evidence="7">
    <name type="scientific">Neobacillus citreus</name>
    <dbReference type="NCBI Taxonomy" id="2833578"/>
    <lineage>
        <taxon>Bacteria</taxon>
        <taxon>Bacillati</taxon>
        <taxon>Bacillota</taxon>
        <taxon>Bacilli</taxon>
        <taxon>Bacillales</taxon>
        <taxon>Bacillaceae</taxon>
        <taxon>Neobacillus</taxon>
    </lineage>
</organism>
<name>A0A942T054_9BACI</name>
<sequence length="366" mass="40117">MQDHVLSVDERRLLHALQVQPRAPWATIASALGSDAVTLARRWARLQEQGIAWIAVYRATEHLTTALVEVQCPPSETVRIAEELTRDHEVLTIDVTTGGRDLLLTLVCEGRDALARFVLDRMGTLPEIRALRTHLATATIADARKWRLREIDASETAALEPPAPPKRLPKLDHGTAARLREVLARDPRITVTALAAELGVTQPRASGLLASALATGEVVLRTEIARPFSGWPVYAWYFLDVDPLQRAAAVQRLTRLSESRLVASVVGGYDIALAVWLRSIDDVARIEAWFAEHVPGVRVADRSVVLRTPYHLRKRIDAEGRYRPATTPPSCPGSTPVPVHPETVALSSANVNRARTVPPASTPGSQ</sequence>
<evidence type="ECO:0000256" key="4">
    <source>
        <dbReference type="SAM" id="MobiDB-lite"/>
    </source>
</evidence>
<reference evidence="7" key="1">
    <citation type="submission" date="2021-05" db="EMBL/GenBank/DDBJ databases">
        <title>Novel Bacillus species.</title>
        <authorList>
            <person name="Liu G."/>
        </authorList>
    </citation>
    <scope>NUCLEOTIDE SEQUENCE</scope>
    <source>
        <strain evidence="7">FJAT-50051</strain>
    </source>
</reference>
<dbReference type="InterPro" id="IPR019887">
    <property type="entry name" value="Tscrpt_reg_AsnC/Lrp_C"/>
</dbReference>
<dbReference type="Gene3D" id="1.10.10.10">
    <property type="entry name" value="Winged helix-like DNA-binding domain superfamily/Winged helix DNA-binding domain"/>
    <property type="match status" value="1"/>
</dbReference>